<organism evidence="1 2">
    <name type="scientific">Coniosporium tulheliwenetii</name>
    <dbReference type="NCBI Taxonomy" id="3383036"/>
    <lineage>
        <taxon>Eukaryota</taxon>
        <taxon>Fungi</taxon>
        <taxon>Dikarya</taxon>
        <taxon>Ascomycota</taxon>
        <taxon>Pezizomycotina</taxon>
        <taxon>Dothideomycetes</taxon>
        <taxon>Dothideomycetes incertae sedis</taxon>
        <taxon>Coniosporium</taxon>
    </lineage>
</organism>
<dbReference type="EMBL" id="JAPDRP010000024">
    <property type="protein sequence ID" value="KAJ9636670.1"/>
    <property type="molecule type" value="Genomic_DNA"/>
</dbReference>
<accession>A0ACC2YMZ8</accession>
<gene>
    <name evidence="1" type="ORF">H2199_007663</name>
</gene>
<comment type="caution">
    <text evidence="1">The sequence shown here is derived from an EMBL/GenBank/DDBJ whole genome shotgun (WGS) entry which is preliminary data.</text>
</comment>
<protein>
    <submittedName>
        <fullName evidence="1">Uncharacterized protein</fullName>
    </submittedName>
</protein>
<name>A0ACC2YMZ8_9PEZI</name>
<reference evidence="1" key="1">
    <citation type="submission" date="2022-10" db="EMBL/GenBank/DDBJ databases">
        <title>Culturing micro-colonial fungi from biological soil crusts in the Mojave desert and describing Neophaeococcomyces mojavensis, and introducing the new genera and species Taxawa tesnikishii.</title>
        <authorList>
            <person name="Kurbessoian T."/>
            <person name="Stajich J.E."/>
        </authorList>
    </citation>
    <scope>NUCLEOTIDE SEQUENCE</scope>
    <source>
        <strain evidence="1">JES_115</strain>
    </source>
</reference>
<evidence type="ECO:0000313" key="2">
    <source>
        <dbReference type="Proteomes" id="UP001172680"/>
    </source>
</evidence>
<evidence type="ECO:0000313" key="1">
    <source>
        <dbReference type="EMBL" id="KAJ9636670.1"/>
    </source>
</evidence>
<proteinExistence type="predicted"/>
<sequence length="87" mass="9163">MTSGKPFQISNWGLAAEMSVGREVALRDDNVDVTAVTETGVLAWMASEGVSRFGLGDRSSKDAGSKDGSKSEDFGEVHGEGLVLNED</sequence>
<dbReference type="Proteomes" id="UP001172680">
    <property type="component" value="Unassembled WGS sequence"/>
</dbReference>
<keyword evidence="2" id="KW-1185">Reference proteome</keyword>